<reference evidence="1 2" key="1">
    <citation type="submission" date="2014-03" db="EMBL/GenBank/DDBJ databases">
        <title>Draft genome of the hookworm Oesophagostomum dentatum.</title>
        <authorList>
            <person name="Mitreva M."/>
        </authorList>
    </citation>
    <scope>NUCLEOTIDE SEQUENCE [LARGE SCALE GENOMIC DNA]</scope>
    <source>
        <strain evidence="1 2">OD-Hann</strain>
    </source>
</reference>
<dbReference type="Proteomes" id="UP000053660">
    <property type="component" value="Unassembled WGS sequence"/>
</dbReference>
<name>A0A0B1RZY8_OESDE</name>
<dbReference type="EMBL" id="KN611380">
    <property type="protein sequence ID" value="KHJ76817.1"/>
    <property type="molecule type" value="Genomic_DNA"/>
</dbReference>
<keyword evidence="2" id="KW-1185">Reference proteome</keyword>
<gene>
    <name evidence="1" type="ORF">OESDEN_23563</name>
</gene>
<sequence>MTTDNYAYFVNQAVLLSEQCSPVGAPYISASS</sequence>
<protein>
    <submittedName>
        <fullName evidence="1">Uncharacterized protein</fullName>
    </submittedName>
</protein>
<evidence type="ECO:0000313" key="2">
    <source>
        <dbReference type="Proteomes" id="UP000053660"/>
    </source>
</evidence>
<dbReference type="AlphaFoldDB" id="A0A0B1RZY8"/>
<proteinExistence type="predicted"/>
<evidence type="ECO:0000313" key="1">
    <source>
        <dbReference type="EMBL" id="KHJ76817.1"/>
    </source>
</evidence>
<organism evidence="1 2">
    <name type="scientific">Oesophagostomum dentatum</name>
    <name type="common">Nodular worm</name>
    <dbReference type="NCBI Taxonomy" id="61180"/>
    <lineage>
        <taxon>Eukaryota</taxon>
        <taxon>Metazoa</taxon>
        <taxon>Ecdysozoa</taxon>
        <taxon>Nematoda</taxon>
        <taxon>Chromadorea</taxon>
        <taxon>Rhabditida</taxon>
        <taxon>Rhabditina</taxon>
        <taxon>Rhabditomorpha</taxon>
        <taxon>Strongyloidea</taxon>
        <taxon>Strongylidae</taxon>
        <taxon>Oesophagostomum</taxon>
    </lineage>
</organism>
<accession>A0A0B1RZY8</accession>